<dbReference type="OrthoDB" id="3364141at2759"/>
<reference evidence="3" key="1">
    <citation type="submission" date="2014-04" db="EMBL/GenBank/DDBJ databases">
        <title>Evolutionary Origins and Diversification of the Mycorrhizal Mutualists.</title>
        <authorList>
            <consortium name="DOE Joint Genome Institute"/>
            <consortium name="Mycorrhizal Genomics Consortium"/>
            <person name="Kohler A."/>
            <person name="Kuo A."/>
            <person name="Nagy L.G."/>
            <person name="Floudas D."/>
            <person name="Copeland A."/>
            <person name="Barry K.W."/>
            <person name="Cichocki N."/>
            <person name="Veneault-Fourrey C."/>
            <person name="LaButti K."/>
            <person name="Lindquist E.A."/>
            <person name="Lipzen A."/>
            <person name="Lundell T."/>
            <person name="Morin E."/>
            <person name="Murat C."/>
            <person name="Riley R."/>
            <person name="Ohm R."/>
            <person name="Sun H."/>
            <person name="Tunlid A."/>
            <person name="Henrissat B."/>
            <person name="Grigoriev I.V."/>
            <person name="Hibbett D.S."/>
            <person name="Martin F."/>
        </authorList>
    </citation>
    <scope>NUCLEOTIDE SEQUENCE [LARGE SCALE GENOMIC DNA]</scope>
    <source>
        <strain evidence="3">FD-334 SS-4</strain>
    </source>
</reference>
<feature type="region of interest" description="Disordered" evidence="1">
    <location>
        <begin position="156"/>
        <end position="181"/>
    </location>
</feature>
<dbReference type="Proteomes" id="UP000054270">
    <property type="component" value="Unassembled WGS sequence"/>
</dbReference>
<dbReference type="EMBL" id="KN817523">
    <property type="protein sequence ID" value="KJA27795.1"/>
    <property type="molecule type" value="Genomic_DNA"/>
</dbReference>
<proteinExistence type="predicted"/>
<name>A0A0D2Q7U7_HYPSF</name>
<evidence type="ECO:0000256" key="1">
    <source>
        <dbReference type="SAM" id="MobiDB-lite"/>
    </source>
</evidence>
<accession>A0A0D2Q7U7</accession>
<dbReference type="STRING" id="945553.A0A0D2Q7U7"/>
<evidence type="ECO:0000313" key="2">
    <source>
        <dbReference type="EMBL" id="KJA27795.1"/>
    </source>
</evidence>
<sequence>MASCQTWAPSTHIRHPWFDAAVVKRKHRDTRDASAADSDSDSEGAPAPAPSPVTLVYAPSPFEPVGGIATPVRIHPSSAFASSSAAFASTASGSPRPSVRAGRPPPKRRRCSPIENGLAQLSLSHEAYPRVQELPAIPLDNRTSGSSSAYGTYNTYNSDSYPYPAPTLPGSAPMDLDLDAPMQPAPVAYTVEEPSSAPEVSMRGPPAWYEAAPDRIVITDLDAFEQEDEDEERSREQEAEKGVAIAQGMQVNAALLARIRARQNEPVQKPVLPPESQALVLFKPLPLTVTERATADGLRDARRAAVDAAASARVQMERAEKADDAMDVEP</sequence>
<dbReference type="OMA" id="SHEAYPR"/>
<organism evidence="2 3">
    <name type="scientific">Hypholoma sublateritium (strain FD-334 SS-4)</name>
    <dbReference type="NCBI Taxonomy" id="945553"/>
    <lineage>
        <taxon>Eukaryota</taxon>
        <taxon>Fungi</taxon>
        <taxon>Dikarya</taxon>
        <taxon>Basidiomycota</taxon>
        <taxon>Agaricomycotina</taxon>
        <taxon>Agaricomycetes</taxon>
        <taxon>Agaricomycetidae</taxon>
        <taxon>Agaricales</taxon>
        <taxon>Agaricineae</taxon>
        <taxon>Strophariaceae</taxon>
        <taxon>Hypholoma</taxon>
    </lineage>
</organism>
<dbReference type="AlphaFoldDB" id="A0A0D2Q7U7"/>
<protein>
    <submittedName>
        <fullName evidence="2">Uncharacterized protein</fullName>
    </submittedName>
</protein>
<feature type="region of interest" description="Disordered" evidence="1">
    <location>
        <begin position="85"/>
        <end position="112"/>
    </location>
</feature>
<gene>
    <name evidence="2" type="ORF">HYPSUDRAFT_34944</name>
</gene>
<evidence type="ECO:0000313" key="3">
    <source>
        <dbReference type="Proteomes" id="UP000054270"/>
    </source>
</evidence>
<feature type="compositionally biased region" description="Low complexity" evidence="1">
    <location>
        <begin position="85"/>
        <end position="94"/>
    </location>
</feature>
<keyword evidence="3" id="KW-1185">Reference proteome</keyword>
<feature type="region of interest" description="Disordered" evidence="1">
    <location>
        <begin position="24"/>
        <end position="56"/>
    </location>
</feature>